<dbReference type="InterPro" id="IPR010899">
    <property type="entry name" value="UPF0344"/>
</dbReference>
<evidence type="ECO:0000256" key="5">
    <source>
        <dbReference type="SAM" id="Phobius"/>
    </source>
</evidence>
<evidence type="ECO:0000256" key="2">
    <source>
        <dbReference type="ARBA" id="ARBA00022692"/>
    </source>
</evidence>
<dbReference type="Proteomes" id="UP000094463">
    <property type="component" value="Chromosome"/>
</dbReference>
<keyword evidence="2 5" id="KW-0812">Transmembrane</keyword>
<dbReference type="KEGG" id="bbev:BBEV_1013"/>
<feature type="transmembrane region" description="Helical" evidence="5">
    <location>
        <begin position="43"/>
        <end position="62"/>
    </location>
</feature>
<sequence>MIQNYGIFLHSHALFWLIAVVLFLLTTVMIRNGKQKPAKMMQMTLRLVYLLVFGTGLIMIFLVPTVNAIIKGILAFALIFMMELITSRMKKGTLTKQQVPVFWGLFIVLLAVVLYFGYFLT</sequence>
<keyword evidence="7" id="KW-1185">Reference proteome</keyword>
<dbReference type="EMBL" id="CP012502">
    <property type="protein sequence ID" value="AOM82382.1"/>
    <property type="molecule type" value="Genomic_DNA"/>
</dbReference>
<reference evidence="6 7" key="1">
    <citation type="submission" date="2015-08" db="EMBL/GenBank/DDBJ databases">
        <title>The complete genome sequence of Bacillus beveridgei MLTeJB.</title>
        <authorList>
            <person name="Hanson T.E."/>
            <person name="Mesa C."/>
            <person name="Basesman S.M."/>
            <person name="Oremland R.S."/>
        </authorList>
    </citation>
    <scope>NUCLEOTIDE SEQUENCE [LARGE SCALE GENOMIC DNA]</scope>
    <source>
        <strain evidence="6 7">MLTeJB</strain>
    </source>
</reference>
<evidence type="ECO:0000256" key="4">
    <source>
        <dbReference type="ARBA" id="ARBA00023136"/>
    </source>
</evidence>
<keyword evidence="3 5" id="KW-1133">Transmembrane helix</keyword>
<dbReference type="OrthoDB" id="2365314at2"/>
<feature type="transmembrane region" description="Helical" evidence="5">
    <location>
        <begin position="13"/>
        <end position="31"/>
    </location>
</feature>
<dbReference type="Pfam" id="PF07457">
    <property type="entry name" value="DUF1516"/>
    <property type="match status" value="1"/>
</dbReference>
<protein>
    <submittedName>
        <fullName evidence="6">Uncharacterized protein</fullName>
    </submittedName>
</protein>
<keyword evidence="1" id="KW-1003">Cell membrane</keyword>
<evidence type="ECO:0000313" key="6">
    <source>
        <dbReference type="EMBL" id="AOM82382.1"/>
    </source>
</evidence>
<evidence type="ECO:0000313" key="7">
    <source>
        <dbReference type="Proteomes" id="UP000094463"/>
    </source>
</evidence>
<accession>A0A1D7QTN7</accession>
<feature type="transmembrane region" description="Helical" evidence="5">
    <location>
        <begin position="99"/>
        <end position="120"/>
    </location>
</feature>
<dbReference type="AlphaFoldDB" id="A0A1D7QTN7"/>
<evidence type="ECO:0000256" key="3">
    <source>
        <dbReference type="ARBA" id="ARBA00022989"/>
    </source>
</evidence>
<proteinExistence type="predicted"/>
<dbReference type="STRING" id="632773.BBEV_1013"/>
<gene>
    <name evidence="6" type="ORF">BBEV_1013</name>
</gene>
<organism evidence="6 7">
    <name type="scientific">Salisediminibacterium beveridgei</name>
    <dbReference type="NCBI Taxonomy" id="632773"/>
    <lineage>
        <taxon>Bacteria</taxon>
        <taxon>Bacillati</taxon>
        <taxon>Bacillota</taxon>
        <taxon>Bacilli</taxon>
        <taxon>Bacillales</taxon>
        <taxon>Bacillaceae</taxon>
        <taxon>Salisediminibacterium</taxon>
    </lineage>
</organism>
<dbReference type="RefSeq" id="WP_069364478.1">
    <property type="nucleotide sequence ID" value="NZ_CP012502.1"/>
</dbReference>
<evidence type="ECO:0000256" key="1">
    <source>
        <dbReference type="ARBA" id="ARBA00022475"/>
    </source>
</evidence>
<name>A0A1D7QTN7_9BACI</name>
<keyword evidence="4 5" id="KW-0472">Membrane</keyword>